<evidence type="ECO:0000256" key="1">
    <source>
        <dbReference type="ARBA" id="ARBA00022574"/>
    </source>
</evidence>
<keyword evidence="3" id="KW-0472">Membrane</keyword>
<keyword evidence="2" id="KW-0677">Repeat</keyword>
<accession>A0AAD1Z8H8</accession>
<dbReference type="InterPro" id="IPR015943">
    <property type="entry name" value="WD40/YVTN_repeat-like_dom_sf"/>
</dbReference>
<keyword evidence="5" id="KW-1185">Reference proteome</keyword>
<dbReference type="InterPro" id="IPR036322">
    <property type="entry name" value="WD40_repeat_dom_sf"/>
</dbReference>
<protein>
    <submittedName>
        <fullName evidence="4">Uncharacterized protein</fullName>
    </submittedName>
</protein>
<dbReference type="PANTHER" id="PTHR15574:SF21">
    <property type="entry name" value="DDB1- AND CUL4-ASSOCIATED FACTOR 8"/>
    <property type="match status" value="1"/>
</dbReference>
<dbReference type="Proteomes" id="UP000834106">
    <property type="component" value="Chromosome 7"/>
</dbReference>
<keyword evidence="3" id="KW-0812">Transmembrane</keyword>
<proteinExistence type="predicted"/>
<dbReference type="SUPFAM" id="SSF50978">
    <property type="entry name" value="WD40 repeat-like"/>
    <property type="match status" value="1"/>
</dbReference>
<dbReference type="Gene3D" id="2.130.10.10">
    <property type="entry name" value="YVTN repeat-like/Quinoprotein amine dehydrogenase"/>
    <property type="match status" value="1"/>
</dbReference>
<dbReference type="AlphaFoldDB" id="A0AAD1Z8H8"/>
<organism evidence="4 5">
    <name type="scientific">Fraxinus pennsylvanica</name>
    <dbReference type="NCBI Taxonomy" id="56036"/>
    <lineage>
        <taxon>Eukaryota</taxon>
        <taxon>Viridiplantae</taxon>
        <taxon>Streptophyta</taxon>
        <taxon>Embryophyta</taxon>
        <taxon>Tracheophyta</taxon>
        <taxon>Spermatophyta</taxon>
        <taxon>Magnoliopsida</taxon>
        <taxon>eudicotyledons</taxon>
        <taxon>Gunneridae</taxon>
        <taxon>Pentapetalae</taxon>
        <taxon>asterids</taxon>
        <taxon>lamiids</taxon>
        <taxon>Lamiales</taxon>
        <taxon>Oleaceae</taxon>
        <taxon>Oleeae</taxon>
        <taxon>Fraxinus</taxon>
    </lineage>
</organism>
<sequence>MFRRNTHSDELHDVWYDGGVQCGGVAAVRWWCCVLVVLGFLEVLVLGSDDRRIIHWDWETGHVKLSFHSGHHNNVLQAKFMPYNEDRSIVTYSWVLLMQCLWRWRWVMAVDLVVAWGAVGVVVAVDGDGDAVRDSVELVVTTVDGGHRLD</sequence>
<dbReference type="EMBL" id="OU503042">
    <property type="protein sequence ID" value="CAI9764918.1"/>
    <property type="molecule type" value="Genomic_DNA"/>
</dbReference>
<keyword evidence="1" id="KW-0853">WD repeat</keyword>
<feature type="transmembrane region" description="Helical" evidence="3">
    <location>
        <begin position="28"/>
        <end position="46"/>
    </location>
</feature>
<gene>
    <name evidence="4" type="ORF">FPE_LOCUS12348</name>
</gene>
<evidence type="ECO:0000313" key="5">
    <source>
        <dbReference type="Proteomes" id="UP000834106"/>
    </source>
</evidence>
<evidence type="ECO:0000256" key="2">
    <source>
        <dbReference type="ARBA" id="ARBA00022737"/>
    </source>
</evidence>
<evidence type="ECO:0000256" key="3">
    <source>
        <dbReference type="SAM" id="Phobius"/>
    </source>
</evidence>
<feature type="transmembrane region" description="Helical" evidence="3">
    <location>
        <begin position="106"/>
        <end position="125"/>
    </location>
</feature>
<evidence type="ECO:0000313" key="4">
    <source>
        <dbReference type="EMBL" id="CAI9764918.1"/>
    </source>
</evidence>
<dbReference type="PANTHER" id="PTHR15574">
    <property type="entry name" value="WD REPEAT DOMAIN-CONTAINING FAMILY"/>
    <property type="match status" value="1"/>
</dbReference>
<keyword evidence="3" id="KW-1133">Transmembrane helix</keyword>
<dbReference type="InterPro" id="IPR045151">
    <property type="entry name" value="DCAF8"/>
</dbReference>
<reference evidence="4" key="1">
    <citation type="submission" date="2023-05" db="EMBL/GenBank/DDBJ databases">
        <authorList>
            <person name="Huff M."/>
        </authorList>
    </citation>
    <scope>NUCLEOTIDE SEQUENCE</scope>
</reference>
<name>A0AAD1Z8H8_9LAMI</name>
<dbReference type="GO" id="GO:0005737">
    <property type="term" value="C:cytoplasm"/>
    <property type="evidence" value="ECO:0007669"/>
    <property type="project" value="TreeGrafter"/>
</dbReference>
<dbReference type="GO" id="GO:0080008">
    <property type="term" value="C:Cul4-RING E3 ubiquitin ligase complex"/>
    <property type="evidence" value="ECO:0007669"/>
    <property type="project" value="TreeGrafter"/>
</dbReference>